<dbReference type="SUPFAM" id="SSF63825">
    <property type="entry name" value="YWTD domain"/>
    <property type="match status" value="1"/>
</dbReference>
<gene>
    <name evidence="1" type="ORF">METZ01_LOCUS327104</name>
</gene>
<dbReference type="InterPro" id="IPR015943">
    <property type="entry name" value="WD40/YVTN_repeat-like_dom_sf"/>
</dbReference>
<reference evidence="1" key="1">
    <citation type="submission" date="2018-05" db="EMBL/GenBank/DDBJ databases">
        <authorList>
            <person name="Lanie J.A."/>
            <person name="Ng W.-L."/>
            <person name="Kazmierczak K.M."/>
            <person name="Andrzejewski T.M."/>
            <person name="Davidsen T.M."/>
            <person name="Wayne K.J."/>
            <person name="Tettelin H."/>
            <person name="Glass J.I."/>
            <person name="Rusch D."/>
            <person name="Podicherti R."/>
            <person name="Tsui H.-C.T."/>
            <person name="Winkler M.E."/>
        </authorList>
    </citation>
    <scope>NUCLEOTIDE SEQUENCE</scope>
</reference>
<proteinExistence type="predicted"/>
<dbReference type="AlphaFoldDB" id="A0A382PN95"/>
<evidence type="ECO:0000313" key="1">
    <source>
        <dbReference type="EMBL" id="SVC74250.1"/>
    </source>
</evidence>
<name>A0A382PN95_9ZZZZ</name>
<evidence type="ECO:0008006" key="2">
    <source>
        <dbReference type="Google" id="ProtNLM"/>
    </source>
</evidence>
<organism evidence="1">
    <name type="scientific">marine metagenome</name>
    <dbReference type="NCBI Taxonomy" id="408172"/>
    <lineage>
        <taxon>unclassified sequences</taxon>
        <taxon>metagenomes</taxon>
        <taxon>ecological metagenomes</taxon>
    </lineage>
</organism>
<dbReference type="EMBL" id="UINC01108273">
    <property type="protein sequence ID" value="SVC74250.1"/>
    <property type="molecule type" value="Genomic_DNA"/>
</dbReference>
<sequence>SNEGNFGSSNGSISVFQGKSKIQEIKNVGDVVQSILVHDEKLIAIVNNSHLIKIYQITKQGLRLPGIEVSTQNSGPREMVVQDNKLYFTNHNTQDIKILNLTTFFIEDAIKVDGLPESIISDGQNLWVAINMNEDWSSASSVQKINIASKTIIKTFEVGKGPQQLLIDEDFLWVSRTYYNDDFTKTFFGTSQINMITGEVKILEYGKGSVCGGDLFKTDGLVYRTYNGGVAPLNAELMIEPLGKIGSYNSNNLYSANGTEEKIFLGITSDYQEPDTVFVHNNFGELEHEYIVGASPGDYAVWTIN</sequence>
<accession>A0A382PN95</accession>
<dbReference type="Gene3D" id="2.130.10.10">
    <property type="entry name" value="YVTN repeat-like/Quinoprotein amine dehydrogenase"/>
    <property type="match status" value="1"/>
</dbReference>
<feature type="non-terminal residue" evidence="1">
    <location>
        <position position="1"/>
    </location>
</feature>
<protein>
    <recommendedName>
        <fullName evidence="2">SMP-30/Gluconolactonase/LRE-like region domain-containing protein</fullName>
    </recommendedName>
</protein>